<evidence type="ECO:0000256" key="1">
    <source>
        <dbReference type="SAM" id="MobiDB-lite"/>
    </source>
</evidence>
<sequence length="67" mass="7217">METEANKKAKGTKEGEDDDGGNDAKGDIEYCALSEFAIEEIVLVGLLNVPSPQVVDEEKGDDSEDEE</sequence>
<reference evidence="3" key="1">
    <citation type="journal article" date="2020" name="Microbiol. Resour. Announc.">
        <title>Complete Genome Sequence of Adlercreutzia sp. Strain 8CFCBH1, a Potent Producer of Equol, Isolated from Healthy Japanese Feces.</title>
        <authorList>
            <person name="Ogata Y."/>
            <person name="Sakamoto M."/>
            <person name="Ohkuma M."/>
            <person name="Hattori M."/>
            <person name="Suda W."/>
        </authorList>
    </citation>
    <scope>NUCLEOTIDE SEQUENCE [LARGE SCALE GENOMIC DNA]</scope>
    <source>
        <strain evidence="3">8CFCBH1</strain>
    </source>
</reference>
<name>A0A6F8SMI5_9ACTN</name>
<evidence type="ECO:0000313" key="3">
    <source>
        <dbReference type="Proteomes" id="UP000501727"/>
    </source>
</evidence>
<protein>
    <submittedName>
        <fullName evidence="2">Uncharacterized protein</fullName>
    </submittedName>
</protein>
<reference evidence="3" key="2">
    <citation type="submission" date="2020-03" db="EMBL/GenBank/DDBJ databases">
        <title>Complete Genome Sequence of Adlercreutzia sp. strain 8CFCBH1 Producing Equol, Isolated from Healthy Japanese Feces.</title>
        <authorList>
            <person name="Ogata Y."/>
            <person name="Sakamoto M."/>
            <person name="Ohkuma M."/>
            <person name="Hattori M."/>
            <person name="Suda W."/>
        </authorList>
    </citation>
    <scope>NUCLEOTIDE SEQUENCE [LARGE SCALE GENOMIC DNA]</scope>
    <source>
        <strain evidence="3">8CFCBH1</strain>
    </source>
</reference>
<evidence type="ECO:0000313" key="2">
    <source>
        <dbReference type="EMBL" id="BCA89101.1"/>
    </source>
</evidence>
<dbReference type="KEGG" id="ahat:ADCFC_17200"/>
<proteinExistence type="predicted"/>
<keyword evidence="3" id="KW-1185">Reference proteome</keyword>
<dbReference type="Proteomes" id="UP000501727">
    <property type="component" value="Chromosome"/>
</dbReference>
<dbReference type="AlphaFoldDB" id="A0A6F8SMI5"/>
<gene>
    <name evidence="2" type="ORF">ADCFC_15980</name>
</gene>
<accession>A0A6F8SMI5</accession>
<dbReference type="EMBL" id="AP022829">
    <property type="protein sequence ID" value="BCA89101.1"/>
    <property type="molecule type" value="Genomic_DNA"/>
</dbReference>
<feature type="compositionally biased region" description="Basic and acidic residues" evidence="1">
    <location>
        <begin position="1"/>
        <end position="14"/>
    </location>
</feature>
<organism evidence="2 3">
    <name type="scientific">Adlercreutzia hattorii</name>
    <dbReference type="NCBI Taxonomy" id="2707299"/>
    <lineage>
        <taxon>Bacteria</taxon>
        <taxon>Bacillati</taxon>
        <taxon>Actinomycetota</taxon>
        <taxon>Coriobacteriia</taxon>
        <taxon>Eggerthellales</taxon>
        <taxon>Eggerthellaceae</taxon>
        <taxon>Adlercreutzia</taxon>
    </lineage>
</organism>
<feature type="region of interest" description="Disordered" evidence="1">
    <location>
        <begin position="1"/>
        <end position="26"/>
    </location>
</feature>